<protein>
    <submittedName>
        <fullName evidence="1">Uncharacterized protein</fullName>
    </submittedName>
</protein>
<gene>
    <name evidence="1" type="ORF">BBOMB_1115</name>
</gene>
<dbReference type="AlphaFoldDB" id="A0A080N4U4"/>
<reference evidence="1 2" key="1">
    <citation type="journal article" date="2014" name="Appl. Environ. Microbiol.">
        <title>Genomic encyclopedia of type strains of the genus Bifidobacterium.</title>
        <authorList>
            <person name="Milani C."/>
            <person name="Lugli G.A."/>
            <person name="Duranti S."/>
            <person name="Turroni F."/>
            <person name="Bottacini F."/>
            <person name="Mangifesta M."/>
            <person name="Sanchez B."/>
            <person name="Viappiani A."/>
            <person name="Mancabelli L."/>
            <person name="Taminiau B."/>
            <person name="Delcenserie V."/>
            <person name="Barrangou R."/>
            <person name="Margolles A."/>
            <person name="van Sinderen D."/>
            <person name="Ventura M."/>
        </authorList>
    </citation>
    <scope>NUCLEOTIDE SEQUENCE [LARGE SCALE GENOMIC DNA]</scope>
    <source>
        <strain evidence="1 2">DSM 19703</strain>
    </source>
</reference>
<evidence type="ECO:0000313" key="2">
    <source>
        <dbReference type="Proteomes" id="UP000028730"/>
    </source>
</evidence>
<comment type="caution">
    <text evidence="1">The sequence shown here is derived from an EMBL/GenBank/DDBJ whole genome shotgun (WGS) entry which is preliminary data.</text>
</comment>
<evidence type="ECO:0000313" key="1">
    <source>
        <dbReference type="EMBL" id="KFF31725.1"/>
    </source>
</evidence>
<dbReference type="EMBL" id="ATLK01000001">
    <property type="protein sequence ID" value="KFF31725.1"/>
    <property type="molecule type" value="Genomic_DNA"/>
</dbReference>
<proteinExistence type="predicted"/>
<sequence>MPTVPRLNKGCSAWPDLFSVTSFVCCAVRLLCRFLVCVARSAFSRLPCQRGRRFRDGVVRVPTLLMMASLKLRHRGRWLKLRRRGGDSQAVSLVATQQYVVAILADSSTVHLHDPGRFHPHMFTLRHWVSVEDVVVLIFADMPYVFGAVYSAPYGSTVNINKEHQHE</sequence>
<accession>A0A080N4U4</accession>
<dbReference type="STRING" id="1341695.BBOMB_1115"/>
<name>A0A080N4U4_9BIFI</name>
<organism evidence="1 2">
    <name type="scientific">Bifidobacterium bombi DSM 19703</name>
    <dbReference type="NCBI Taxonomy" id="1341695"/>
    <lineage>
        <taxon>Bacteria</taxon>
        <taxon>Bacillati</taxon>
        <taxon>Actinomycetota</taxon>
        <taxon>Actinomycetes</taxon>
        <taxon>Bifidobacteriales</taxon>
        <taxon>Bifidobacteriaceae</taxon>
        <taxon>Bifidobacterium</taxon>
    </lineage>
</organism>
<keyword evidence="2" id="KW-1185">Reference proteome</keyword>
<dbReference type="Proteomes" id="UP000028730">
    <property type="component" value="Unassembled WGS sequence"/>
</dbReference>